<organism evidence="1 2">
    <name type="scientific">Rhizobium grahamii</name>
    <dbReference type="NCBI Taxonomy" id="1120045"/>
    <lineage>
        <taxon>Bacteria</taxon>
        <taxon>Pseudomonadati</taxon>
        <taxon>Pseudomonadota</taxon>
        <taxon>Alphaproteobacteria</taxon>
        <taxon>Hyphomicrobiales</taxon>
        <taxon>Rhizobiaceae</taxon>
        <taxon>Rhizobium/Agrobacterium group</taxon>
        <taxon>Rhizobium</taxon>
    </lineage>
</organism>
<name>A0A370KFJ9_9HYPH</name>
<dbReference type="RefSeq" id="WP_016555932.1">
    <property type="nucleotide sequence ID" value="NZ_KZ857269.1"/>
</dbReference>
<comment type="caution">
    <text evidence="1">The sequence shown here is derived from an EMBL/GenBank/DDBJ whole genome shotgun (WGS) entry which is preliminary data.</text>
</comment>
<evidence type="ECO:0000313" key="1">
    <source>
        <dbReference type="EMBL" id="RDJ03225.1"/>
    </source>
</evidence>
<gene>
    <name evidence="1" type="ORF">B5K06_29930</name>
</gene>
<sequence length="70" mass="7873">MSDVDRTTLQRAPKLVARKCHCGDWAGFGFCKGENEDWWCWKHYPYKTSARLEAALEAAELAEALAAKVA</sequence>
<proteinExistence type="predicted"/>
<reference evidence="1 2" key="1">
    <citation type="submission" date="2017-03" db="EMBL/GenBank/DDBJ databases">
        <title>Genome analysis of Rhizobial strains effectives or ineffectives for nitrogen fixation isolated from bean seeds.</title>
        <authorList>
            <person name="Peralta H."/>
            <person name="Aguilar-Vera A."/>
            <person name="Mora Y."/>
            <person name="Vargas-Lagunas C."/>
            <person name="Girard L."/>
            <person name="Mora J."/>
        </authorList>
    </citation>
    <scope>NUCLEOTIDE SEQUENCE [LARGE SCALE GENOMIC DNA]</scope>
    <source>
        <strain evidence="1 2">CCGM3</strain>
    </source>
</reference>
<dbReference type="AlphaFoldDB" id="A0A370KFJ9"/>
<protein>
    <submittedName>
        <fullName evidence="1">Uncharacterized protein</fullName>
    </submittedName>
</protein>
<evidence type="ECO:0000313" key="2">
    <source>
        <dbReference type="Proteomes" id="UP000254939"/>
    </source>
</evidence>
<dbReference type="Proteomes" id="UP000254939">
    <property type="component" value="Unassembled WGS sequence"/>
</dbReference>
<dbReference type="OrthoDB" id="8450964at2"/>
<accession>A0A370KFJ9</accession>
<dbReference type="EMBL" id="NAAC01000043">
    <property type="protein sequence ID" value="RDJ03225.1"/>
    <property type="molecule type" value="Genomic_DNA"/>
</dbReference>